<keyword evidence="1" id="KW-0812">Transmembrane</keyword>
<keyword evidence="1" id="KW-0472">Membrane</keyword>
<proteinExistence type="predicted"/>
<sequence length="61" mass="6840">MKVEISEWDRSAKTVTIIAGLIFLSSLMFNLFMDTNILVVSPMALGIFSFGLGLRELNLFK</sequence>
<evidence type="ECO:0000313" key="3">
    <source>
        <dbReference type="Proteomes" id="UP001301012"/>
    </source>
</evidence>
<keyword evidence="1" id="KW-1133">Transmembrane helix</keyword>
<evidence type="ECO:0000256" key="1">
    <source>
        <dbReference type="SAM" id="Phobius"/>
    </source>
</evidence>
<accession>A0ABT7E621</accession>
<name>A0ABT7E621_9FIRM</name>
<dbReference type="Proteomes" id="UP001301012">
    <property type="component" value="Unassembled WGS sequence"/>
</dbReference>
<organism evidence="2 3">
    <name type="scientific">Romboutsia sedimentorum</name>
    <dbReference type="NCBI Taxonomy" id="1368474"/>
    <lineage>
        <taxon>Bacteria</taxon>
        <taxon>Bacillati</taxon>
        <taxon>Bacillota</taxon>
        <taxon>Clostridia</taxon>
        <taxon>Peptostreptococcales</taxon>
        <taxon>Peptostreptococcaceae</taxon>
        <taxon>Romboutsia</taxon>
    </lineage>
</organism>
<feature type="transmembrane region" description="Helical" evidence="1">
    <location>
        <begin position="12"/>
        <end position="31"/>
    </location>
</feature>
<comment type="caution">
    <text evidence="2">The sequence shown here is derived from an EMBL/GenBank/DDBJ whole genome shotgun (WGS) entry which is preliminary data.</text>
</comment>
<protein>
    <submittedName>
        <fullName evidence="2">Uncharacterized protein</fullName>
    </submittedName>
</protein>
<dbReference type="RefSeq" id="WP_284131312.1">
    <property type="nucleotide sequence ID" value="NZ_JASKYM010000001.1"/>
</dbReference>
<reference evidence="2 3" key="1">
    <citation type="submission" date="2023-05" db="EMBL/GenBank/DDBJ databases">
        <title>Rombocin, a short stable natural nisin variant, displays selective antimicrobial activity against Listeria monocytogenes and employs dual mode of action to kill target bacterial strains.</title>
        <authorList>
            <person name="Wambui J."/>
            <person name="Stephan R."/>
            <person name="Kuipers O.P."/>
        </authorList>
    </citation>
    <scope>NUCLEOTIDE SEQUENCE [LARGE SCALE GENOMIC DNA]</scope>
    <source>
        <strain evidence="2 3">RC002</strain>
    </source>
</reference>
<feature type="transmembrane region" description="Helical" evidence="1">
    <location>
        <begin position="37"/>
        <end position="54"/>
    </location>
</feature>
<dbReference type="EMBL" id="JASKYM010000001">
    <property type="protein sequence ID" value="MDK2562332.1"/>
    <property type="molecule type" value="Genomic_DNA"/>
</dbReference>
<keyword evidence="3" id="KW-1185">Reference proteome</keyword>
<evidence type="ECO:0000313" key="2">
    <source>
        <dbReference type="EMBL" id="MDK2562332.1"/>
    </source>
</evidence>
<gene>
    <name evidence="2" type="ORF">QOZ84_02130</name>
</gene>